<name>A0ABD0PUR1_CIRMR</name>
<organism evidence="1 2">
    <name type="scientific">Cirrhinus mrigala</name>
    <name type="common">Mrigala</name>
    <dbReference type="NCBI Taxonomy" id="683832"/>
    <lineage>
        <taxon>Eukaryota</taxon>
        <taxon>Metazoa</taxon>
        <taxon>Chordata</taxon>
        <taxon>Craniata</taxon>
        <taxon>Vertebrata</taxon>
        <taxon>Euteleostomi</taxon>
        <taxon>Actinopterygii</taxon>
        <taxon>Neopterygii</taxon>
        <taxon>Teleostei</taxon>
        <taxon>Ostariophysi</taxon>
        <taxon>Cypriniformes</taxon>
        <taxon>Cyprinidae</taxon>
        <taxon>Labeoninae</taxon>
        <taxon>Labeonini</taxon>
        <taxon>Cirrhinus</taxon>
    </lineage>
</organism>
<comment type="caution">
    <text evidence="1">The sequence shown here is derived from an EMBL/GenBank/DDBJ whole genome shotgun (WGS) entry which is preliminary data.</text>
</comment>
<evidence type="ECO:0000313" key="1">
    <source>
        <dbReference type="EMBL" id="KAL0177624.1"/>
    </source>
</evidence>
<dbReference type="InterPro" id="IPR053061">
    <property type="entry name" value="AN1-type_zinc_finger"/>
</dbReference>
<protein>
    <submittedName>
        <fullName evidence="1">Uncharacterized protein</fullName>
    </submittedName>
</protein>
<dbReference type="PANTHER" id="PTHR46728:SF1">
    <property type="entry name" value="AN1-TYPE ZINC FINGER PROTEIN 4"/>
    <property type="match status" value="1"/>
</dbReference>
<dbReference type="PANTHER" id="PTHR46728">
    <property type="entry name" value="AN1-TYPE ZINC FINGER PROTEIN 4"/>
    <property type="match status" value="1"/>
</dbReference>
<feature type="non-terminal residue" evidence="1">
    <location>
        <position position="1"/>
    </location>
</feature>
<gene>
    <name evidence="1" type="ORF">M9458_026518</name>
</gene>
<accession>A0ABD0PUR1</accession>
<evidence type="ECO:0000313" key="2">
    <source>
        <dbReference type="Proteomes" id="UP001529510"/>
    </source>
</evidence>
<reference evidence="1 2" key="1">
    <citation type="submission" date="2024-05" db="EMBL/GenBank/DDBJ databases">
        <title>Genome sequencing and assembly of Indian major carp, Cirrhinus mrigala (Hamilton, 1822).</title>
        <authorList>
            <person name="Mohindra V."/>
            <person name="Chowdhury L.M."/>
            <person name="Lal K."/>
            <person name="Jena J.K."/>
        </authorList>
    </citation>
    <scope>NUCLEOTIDE SEQUENCE [LARGE SCALE GENOMIC DNA]</scope>
    <source>
        <strain evidence="1">CM1030</strain>
        <tissue evidence="1">Blood</tissue>
    </source>
</reference>
<dbReference type="EMBL" id="JAMKFB020000013">
    <property type="protein sequence ID" value="KAL0177624.1"/>
    <property type="molecule type" value="Genomic_DNA"/>
</dbReference>
<sequence length="62" mass="7022">TVTDDSVRDIADCLDAGRDEMWEKSLPNKQVTFLVYREGDQLNFFRVVDRGDGTLTPVSESL</sequence>
<keyword evidence="2" id="KW-1185">Reference proteome</keyword>
<dbReference type="Proteomes" id="UP001529510">
    <property type="component" value="Unassembled WGS sequence"/>
</dbReference>
<feature type="non-terminal residue" evidence="1">
    <location>
        <position position="62"/>
    </location>
</feature>
<dbReference type="AlphaFoldDB" id="A0ABD0PUR1"/>
<proteinExistence type="predicted"/>